<proteinExistence type="predicted"/>
<name>A0A0R1UHG7_9LACO</name>
<feature type="transmembrane region" description="Helical" evidence="1">
    <location>
        <begin position="233"/>
        <end position="257"/>
    </location>
</feature>
<feature type="transmembrane region" description="Helical" evidence="1">
    <location>
        <begin position="50"/>
        <end position="75"/>
    </location>
</feature>
<dbReference type="STRING" id="1423763.FC46_GL001868"/>
<gene>
    <name evidence="2" type="ORF">FC46_GL001868</name>
</gene>
<feature type="transmembrane region" description="Helical" evidence="1">
    <location>
        <begin position="152"/>
        <end position="174"/>
    </location>
</feature>
<reference evidence="2 3" key="1">
    <citation type="journal article" date="2015" name="Genome Announc.">
        <title>Expanding the biotechnology potential of lactobacilli through comparative genomics of 213 strains and associated genera.</title>
        <authorList>
            <person name="Sun Z."/>
            <person name="Harris H.M."/>
            <person name="McCann A."/>
            <person name="Guo C."/>
            <person name="Argimon S."/>
            <person name="Zhang W."/>
            <person name="Yang X."/>
            <person name="Jeffery I.B."/>
            <person name="Cooney J.C."/>
            <person name="Kagawa T.F."/>
            <person name="Liu W."/>
            <person name="Song Y."/>
            <person name="Salvetti E."/>
            <person name="Wrobel A."/>
            <person name="Rasinkangas P."/>
            <person name="Parkhill J."/>
            <person name="Rea M.C."/>
            <person name="O'Sullivan O."/>
            <person name="Ritari J."/>
            <person name="Douillard F.P."/>
            <person name="Paul Ross R."/>
            <person name="Yang R."/>
            <person name="Briner A.E."/>
            <person name="Felis G.E."/>
            <person name="de Vos W.M."/>
            <person name="Barrangou R."/>
            <person name="Klaenhammer T.R."/>
            <person name="Caufield P.W."/>
            <person name="Cui Y."/>
            <person name="Zhang H."/>
            <person name="O'Toole P.W."/>
        </authorList>
    </citation>
    <scope>NUCLEOTIDE SEQUENCE [LARGE SCALE GENOMIC DNA]</scope>
    <source>
        <strain evidence="2 3">DSM 16043</strain>
    </source>
</reference>
<evidence type="ECO:0000256" key="1">
    <source>
        <dbReference type="SAM" id="Phobius"/>
    </source>
</evidence>
<dbReference type="Proteomes" id="UP000051036">
    <property type="component" value="Unassembled WGS sequence"/>
</dbReference>
<keyword evidence="1" id="KW-0472">Membrane</keyword>
<feature type="transmembrane region" description="Helical" evidence="1">
    <location>
        <begin position="20"/>
        <end position="38"/>
    </location>
</feature>
<keyword evidence="1" id="KW-0812">Transmembrane</keyword>
<evidence type="ECO:0000313" key="2">
    <source>
        <dbReference type="EMBL" id="KRL90611.1"/>
    </source>
</evidence>
<feature type="transmembrane region" description="Helical" evidence="1">
    <location>
        <begin position="195"/>
        <end position="213"/>
    </location>
</feature>
<evidence type="ECO:0000313" key="3">
    <source>
        <dbReference type="Proteomes" id="UP000051036"/>
    </source>
</evidence>
<feature type="transmembrane region" description="Helical" evidence="1">
    <location>
        <begin position="96"/>
        <end position="125"/>
    </location>
</feature>
<accession>A0A0R1UHG7</accession>
<protein>
    <submittedName>
        <fullName evidence="2">Uncharacterized protein</fullName>
    </submittedName>
</protein>
<dbReference type="AlphaFoldDB" id="A0A0R1UHG7"/>
<dbReference type="EMBL" id="AZFM01000008">
    <property type="protein sequence ID" value="KRL90611.1"/>
    <property type="molecule type" value="Genomic_DNA"/>
</dbReference>
<sequence>MMTNLKNVEWQMFRKKSRFIKWVLLCQLIVVIYYVFQITNIMMPMKGSDVIGYTGSMLIPTTIVADIVFMGILSWKSESINNSQTWRLIPMSNTKFYLANILSNILSCIVIFAIQLAVYGILIFIQDMRGGFFATLHWRIKDFFGLLASGDAFMNFIYMVLFLFLIVLFISTFVSFINFSSRAVTDFISPKNNQWVRWLIIIILVGIGSYMFVNASDITMRLTKNLITGRNANLLTGLIDLELLVGTILFGGLDLWLINNYAESKIVNR</sequence>
<organism evidence="2 3">
    <name type="scientific">Lactobacillus kalixensis DSM 16043</name>
    <dbReference type="NCBI Taxonomy" id="1423763"/>
    <lineage>
        <taxon>Bacteria</taxon>
        <taxon>Bacillati</taxon>
        <taxon>Bacillota</taxon>
        <taxon>Bacilli</taxon>
        <taxon>Lactobacillales</taxon>
        <taxon>Lactobacillaceae</taxon>
        <taxon>Lactobacillus</taxon>
    </lineage>
</organism>
<comment type="caution">
    <text evidence="2">The sequence shown here is derived from an EMBL/GenBank/DDBJ whole genome shotgun (WGS) entry which is preliminary data.</text>
</comment>
<keyword evidence="1" id="KW-1133">Transmembrane helix</keyword>
<keyword evidence="3" id="KW-1185">Reference proteome</keyword>
<dbReference type="PATRIC" id="fig|1423763.3.peg.1904"/>